<evidence type="ECO:0000313" key="9">
    <source>
        <dbReference type="Proteomes" id="UP000045706"/>
    </source>
</evidence>
<evidence type="ECO:0000256" key="3">
    <source>
        <dbReference type="ARBA" id="ARBA00043088"/>
    </source>
</evidence>
<organism evidence="7 9">
    <name type="scientific">Verticillium longisporum</name>
    <name type="common">Verticillium dahliae var. longisporum</name>
    <dbReference type="NCBI Taxonomy" id="100787"/>
    <lineage>
        <taxon>Eukaryota</taxon>
        <taxon>Fungi</taxon>
        <taxon>Dikarya</taxon>
        <taxon>Ascomycota</taxon>
        <taxon>Pezizomycotina</taxon>
        <taxon>Sordariomycetes</taxon>
        <taxon>Hypocreomycetidae</taxon>
        <taxon>Glomerellales</taxon>
        <taxon>Plectosphaerellaceae</taxon>
        <taxon>Verticillium</taxon>
    </lineage>
</organism>
<dbReference type="InterPro" id="IPR013149">
    <property type="entry name" value="ADH-like_C"/>
</dbReference>
<dbReference type="PANTHER" id="PTHR48106">
    <property type="entry name" value="QUINONE OXIDOREDUCTASE PIG3-RELATED"/>
    <property type="match status" value="1"/>
</dbReference>
<evidence type="ECO:0000313" key="6">
    <source>
        <dbReference type="EMBL" id="CRK15660.1"/>
    </source>
</evidence>
<sequence>MSLASSPLCFVSKRIPTAALVRPFSVQTAFRPIRGPRINRTMASSSLPQSMPAIQIAKTGDPSVLTLNTAPVPAVPEGHVLVRNAYAGINYIDTYFRTGIYPIPGNDFPYTLGREGAGTIAAAHPSVASNFPNGTRVVYMGSVGAYASYSAVPAALVVAIPDNLSFDVAAAAWLQGLTAWTFVREAGEVKSGEWALVHAAAGGVGGLLVQMLKAVGARVIATASSDEKLAAAHAKGAEFGVNSKSDNLVEEVKKITGGHGVDVVFDGVGKTTFDGDVEMAARKGRLVVFGNASGAVDPVNILRLGGKNLKLMRPVVNGYLAEREELERYGSELFEMLTSGKVEVPVYKTYPLSDASQAHIDLESRKTSGKLLLKID</sequence>
<name>A0A0G4LQL0_VERLO</name>
<dbReference type="STRING" id="100787.A0A0G4LQL0"/>
<accession>A0A0G4LQL0</accession>
<dbReference type="Proteomes" id="UP000044602">
    <property type="component" value="Unassembled WGS sequence"/>
</dbReference>
<evidence type="ECO:0000256" key="4">
    <source>
        <dbReference type="ARBA" id="ARBA00070796"/>
    </source>
</evidence>
<dbReference type="FunFam" id="3.40.50.720:FF:000053">
    <property type="entry name" value="Quinone oxidoreductase 1"/>
    <property type="match status" value="1"/>
</dbReference>
<dbReference type="InterPro" id="IPR036291">
    <property type="entry name" value="NAD(P)-bd_dom_sf"/>
</dbReference>
<dbReference type="GO" id="GO:0070402">
    <property type="term" value="F:NADPH binding"/>
    <property type="evidence" value="ECO:0007669"/>
    <property type="project" value="TreeGrafter"/>
</dbReference>
<dbReference type="InterPro" id="IPR011032">
    <property type="entry name" value="GroES-like_sf"/>
</dbReference>
<dbReference type="InterPro" id="IPR047618">
    <property type="entry name" value="QOR-like"/>
</dbReference>
<dbReference type="AlphaFoldDB" id="A0A0G4LQL0"/>
<dbReference type="CDD" id="cd05286">
    <property type="entry name" value="QOR2"/>
    <property type="match status" value="1"/>
</dbReference>
<dbReference type="GO" id="GO:0003960">
    <property type="term" value="F:quinone reductase (NADPH) activity"/>
    <property type="evidence" value="ECO:0007669"/>
    <property type="project" value="InterPro"/>
</dbReference>
<evidence type="ECO:0000313" key="7">
    <source>
        <dbReference type="EMBL" id="CRK24306.1"/>
    </source>
</evidence>
<dbReference type="Gene3D" id="3.40.50.720">
    <property type="entry name" value="NAD(P)-binding Rossmann-like Domain"/>
    <property type="match status" value="1"/>
</dbReference>
<dbReference type="InterPro" id="IPR002364">
    <property type="entry name" value="Quin_OxRdtase/zeta-crystal_CS"/>
</dbReference>
<dbReference type="InterPro" id="IPR013154">
    <property type="entry name" value="ADH-like_N"/>
</dbReference>
<evidence type="ECO:0000256" key="1">
    <source>
        <dbReference type="ARBA" id="ARBA00022857"/>
    </source>
</evidence>
<dbReference type="SUPFAM" id="SSF51735">
    <property type="entry name" value="NAD(P)-binding Rossmann-fold domains"/>
    <property type="match status" value="1"/>
</dbReference>
<keyword evidence="1" id="KW-0521">NADP</keyword>
<dbReference type="EMBL" id="CVQH01006669">
    <property type="protein sequence ID" value="CRK15660.1"/>
    <property type="molecule type" value="Genomic_DNA"/>
</dbReference>
<dbReference type="SMART" id="SM00829">
    <property type="entry name" value="PKS_ER"/>
    <property type="match status" value="1"/>
</dbReference>
<dbReference type="Gene3D" id="3.90.180.10">
    <property type="entry name" value="Medium-chain alcohol dehydrogenases, catalytic domain"/>
    <property type="match status" value="1"/>
</dbReference>
<feature type="domain" description="Enoyl reductase (ER)" evidence="5">
    <location>
        <begin position="60"/>
        <end position="373"/>
    </location>
</feature>
<proteinExistence type="predicted"/>
<dbReference type="InterPro" id="IPR020843">
    <property type="entry name" value="ER"/>
</dbReference>
<dbReference type="GO" id="GO:0008270">
    <property type="term" value="F:zinc ion binding"/>
    <property type="evidence" value="ECO:0007669"/>
    <property type="project" value="InterPro"/>
</dbReference>
<reference evidence="8 9" key="1">
    <citation type="submission" date="2015-05" db="EMBL/GenBank/DDBJ databases">
        <authorList>
            <person name="Fogelqvist Johan"/>
        </authorList>
    </citation>
    <scope>NUCLEOTIDE SEQUENCE [LARGE SCALE GENOMIC DNA]</scope>
    <source>
        <strain evidence="6">VL1</strain>
        <strain evidence="7">VL2</strain>
    </source>
</reference>
<dbReference type="GO" id="GO:0005829">
    <property type="term" value="C:cytosol"/>
    <property type="evidence" value="ECO:0007669"/>
    <property type="project" value="TreeGrafter"/>
</dbReference>
<dbReference type="Pfam" id="PF00107">
    <property type="entry name" value="ADH_zinc_N"/>
    <property type="match status" value="1"/>
</dbReference>
<evidence type="ECO:0000313" key="8">
    <source>
        <dbReference type="Proteomes" id="UP000044602"/>
    </source>
</evidence>
<dbReference type="PANTHER" id="PTHR48106:SF13">
    <property type="entry name" value="QUINONE OXIDOREDUCTASE-RELATED"/>
    <property type="match status" value="1"/>
</dbReference>
<evidence type="ECO:0000256" key="2">
    <source>
        <dbReference type="ARBA" id="ARBA00023002"/>
    </source>
</evidence>
<keyword evidence="2" id="KW-0560">Oxidoreductase</keyword>
<dbReference type="PROSITE" id="PS01162">
    <property type="entry name" value="QOR_ZETA_CRYSTAL"/>
    <property type="match status" value="1"/>
</dbReference>
<dbReference type="SUPFAM" id="SSF50129">
    <property type="entry name" value="GroES-like"/>
    <property type="match status" value="1"/>
</dbReference>
<dbReference type="GO" id="GO:0035925">
    <property type="term" value="F:mRNA 3'-UTR AU-rich region binding"/>
    <property type="evidence" value="ECO:0007669"/>
    <property type="project" value="TreeGrafter"/>
</dbReference>
<dbReference type="Pfam" id="PF08240">
    <property type="entry name" value="ADH_N"/>
    <property type="match status" value="1"/>
</dbReference>
<protein>
    <recommendedName>
        <fullName evidence="4">Probable quinone oxidoreductase</fullName>
    </recommendedName>
    <alternativeName>
        <fullName evidence="3">NADPH:quinone reductase</fullName>
    </alternativeName>
</protein>
<gene>
    <name evidence="6" type="ORF">BN1708_011505</name>
    <name evidence="7" type="ORF">BN1723_013249</name>
</gene>
<evidence type="ECO:0000259" key="5">
    <source>
        <dbReference type="SMART" id="SM00829"/>
    </source>
</evidence>
<keyword evidence="8" id="KW-1185">Reference proteome</keyword>
<dbReference type="EMBL" id="CVQI01016002">
    <property type="protein sequence ID" value="CRK24306.1"/>
    <property type="molecule type" value="Genomic_DNA"/>
</dbReference>
<dbReference type="Proteomes" id="UP000045706">
    <property type="component" value="Unassembled WGS sequence"/>
</dbReference>